<feature type="non-terminal residue" evidence="2">
    <location>
        <position position="243"/>
    </location>
</feature>
<feature type="region of interest" description="Disordered" evidence="1">
    <location>
        <begin position="218"/>
        <end position="243"/>
    </location>
</feature>
<sequence>MGPGVSQQFDLGVHFLLRGDYDGAVRTFRQILREEPTDAGAWSYYGLALAHLGRAAEAESALARAIQLSPANGEAWFHLGVARGLREEWGDAASAYRKAVALAPDDLVAWHRLGVALAESGDEPGAGAAFERALVLSRAEPTEAPATPRRPVDDHVDEVGAREGGREAKSWIDLALSLLSLGDEEAAVAAYERAYTLDPARAQASLFRPMLHLVSAVSGTAPESSGPGSPGGAHPGYRRAARG</sequence>
<dbReference type="PROSITE" id="PS50005">
    <property type="entry name" value="TPR"/>
    <property type="match status" value="4"/>
</dbReference>
<dbReference type="EMBL" id="AUZY01011307">
    <property type="protein sequence ID" value="EQD35119.1"/>
    <property type="molecule type" value="Genomic_DNA"/>
</dbReference>
<organism evidence="2">
    <name type="scientific">mine drainage metagenome</name>
    <dbReference type="NCBI Taxonomy" id="410659"/>
    <lineage>
        <taxon>unclassified sequences</taxon>
        <taxon>metagenomes</taxon>
        <taxon>ecological metagenomes</taxon>
    </lineage>
</organism>
<dbReference type="SMART" id="SM00028">
    <property type="entry name" value="TPR"/>
    <property type="match status" value="5"/>
</dbReference>
<dbReference type="PANTHER" id="PTHR12558:SF13">
    <property type="entry name" value="CELL DIVISION CYCLE PROTEIN 27 HOMOLOG"/>
    <property type="match status" value="1"/>
</dbReference>
<comment type="caution">
    <text evidence="2">The sequence shown here is derived from an EMBL/GenBank/DDBJ whole genome shotgun (WGS) entry which is preliminary data.</text>
</comment>
<dbReference type="Pfam" id="PF13181">
    <property type="entry name" value="TPR_8"/>
    <property type="match status" value="1"/>
</dbReference>
<dbReference type="Gene3D" id="1.25.40.10">
    <property type="entry name" value="Tetratricopeptide repeat domain"/>
    <property type="match status" value="3"/>
</dbReference>
<name>T1A247_9ZZZZ</name>
<reference evidence="2" key="1">
    <citation type="submission" date="2013-08" db="EMBL/GenBank/DDBJ databases">
        <authorList>
            <person name="Mendez C."/>
            <person name="Richter M."/>
            <person name="Ferrer M."/>
            <person name="Sanchez J."/>
        </authorList>
    </citation>
    <scope>NUCLEOTIDE SEQUENCE</scope>
</reference>
<dbReference type="AlphaFoldDB" id="T1A247"/>
<dbReference type="PANTHER" id="PTHR12558">
    <property type="entry name" value="CELL DIVISION CYCLE 16,23,27"/>
    <property type="match status" value="1"/>
</dbReference>
<proteinExistence type="predicted"/>
<feature type="compositionally biased region" description="Low complexity" evidence="1">
    <location>
        <begin position="218"/>
        <end position="227"/>
    </location>
</feature>
<dbReference type="Pfam" id="PF13432">
    <property type="entry name" value="TPR_16"/>
    <property type="match status" value="2"/>
</dbReference>
<dbReference type="InterPro" id="IPR011990">
    <property type="entry name" value="TPR-like_helical_dom_sf"/>
</dbReference>
<accession>T1A247</accession>
<reference evidence="2" key="2">
    <citation type="journal article" date="2014" name="ISME J.">
        <title>Microbial stratification in low pH oxic and suboxic macroscopic growths along an acid mine drainage.</title>
        <authorList>
            <person name="Mendez-Garcia C."/>
            <person name="Mesa V."/>
            <person name="Sprenger R.R."/>
            <person name="Richter M."/>
            <person name="Diez M.S."/>
            <person name="Solano J."/>
            <person name="Bargiela R."/>
            <person name="Golyshina O.V."/>
            <person name="Manteca A."/>
            <person name="Ramos J.L."/>
            <person name="Gallego J.R."/>
            <person name="Llorente I."/>
            <person name="Martins Dos Santos V.A."/>
            <person name="Jensen O.N."/>
            <person name="Pelaez A.I."/>
            <person name="Sanchez J."/>
            <person name="Ferrer M."/>
        </authorList>
    </citation>
    <scope>NUCLEOTIDE SEQUENCE</scope>
</reference>
<dbReference type="SUPFAM" id="SSF48452">
    <property type="entry name" value="TPR-like"/>
    <property type="match status" value="1"/>
</dbReference>
<evidence type="ECO:0000313" key="2">
    <source>
        <dbReference type="EMBL" id="EQD35119.1"/>
    </source>
</evidence>
<dbReference type="InterPro" id="IPR019734">
    <property type="entry name" value="TPR_rpt"/>
</dbReference>
<evidence type="ECO:0000256" key="1">
    <source>
        <dbReference type="SAM" id="MobiDB-lite"/>
    </source>
</evidence>
<protein>
    <submittedName>
        <fullName evidence="2">Tetratricopeptide TPR_2 repeat protein</fullName>
    </submittedName>
</protein>
<gene>
    <name evidence="2" type="ORF">B1B_16947</name>
</gene>